<reference evidence="1" key="2">
    <citation type="journal article" date="2015" name="Fish Shellfish Immunol.">
        <title>Early steps in the European eel (Anguilla anguilla)-Vibrio vulnificus interaction in the gills: Role of the RtxA13 toxin.</title>
        <authorList>
            <person name="Callol A."/>
            <person name="Pajuelo D."/>
            <person name="Ebbesson L."/>
            <person name="Teles M."/>
            <person name="MacKenzie S."/>
            <person name="Amaro C."/>
        </authorList>
    </citation>
    <scope>NUCLEOTIDE SEQUENCE</scope>
</reference>
<sequence>MKKPQDSPRVTRSKDKVIQFAHWNQKYRDPCVRG</sequence>
<name>A0A0E9X8G4_ANGAN</name>
<reference evidence="1" key="1">
    <citation type="submission" date="2014-11" db="EMBL/GenBank/DDBJ databases">
        <authorList>
            <person name="Amaro Gonzalez C."/>
        </authorList>
    </citation>
    <scope>NUCLEOTIDE SEQUENCE</scope>
</reference>
<accession>A0A0E9X8G4</accession>
<organism evidence="1">
    <name type="scientific">Anguilla anguilla</name>
    <name type="common">European freshwater eel</name>
    <name type="synonym">Muraena anguilla</name>
    <dbReference type="NCBI Taxonomy" id="7936"/>
    <lineage>
        <taxon>Eukaryota</taxon>
        <taxon>Metazoa</taxon>
        <taxon>Chordata</taxon>
        <taxon>Craniata</taxon>
        <taxon>Vertebrata</taxon>
        <taxon>Euteleostomi</taxon>
        <taxon>Actinopterygii</taxon>
        <taxon>Neopterygii</taxon>
        <taxon>Teleostei</taxon>
        <taxon>Anguilliformes</taxon>
        <taxon>Anguillidae</taxon>
        <taxon>Anguilla</taxon>
    </lineage>
</organism>
<dbReference type="AlphaFoldDB" id="A0A0E9X8G4"/>
<evidence type="ECO:0000313" key="1">
    <source>
        <dbReference type="EMBL" id="JAH98726.1"/>
    </source>
</evidence>
<dbReference type="EMBL" id="GBXM01009851">
    <property type="protein sequence ID" value="JAH98726.1"/>
    <property type="molecule type" value="Transcribed_RNA"/>
</dbReference>
<proteinExistence type="predicted"/>
<protein>
    <submittedName>
        <fullName evidence="1">Uncharacterized protein</fullName>
    </submittedName>
</protein>